<protein>
    <recommendedName>
        <fullName evidence="4">Zinc-ribbon domain-containing protein</fullName>
    </recommendedName>
</protein>
<dbReference type="OrthoDB" id="766141at2"/>
<keyword evidence="3" id="KW-1185">Reference proteome</keyword>
<reference evidence="2 3" key="1">
    <citation type="journal article" date="2013" name="J. Microbiol.">
        <title>Mucilaginibacter ginsenosidivorax sp. nov., with ginsenoside converting activity isolated from sediment.</title>
        <authorList>
            <person name="Kim J.K."/>
            <person name="Choi T.E."/>
            <person name="Liu Q.M."/>
            <person name="Park H.Y."/>
            <person name="Yi T.H."/>
            <person name="Yoon M.H."/>
            <person name="Kim S.C."/>
            <person name="Im W.T."/>
        </authorList>
    </citation>
    <scope>NUCLEOTIDE SEQUENCE [LARGE SCALE GENOMIC DNA]</scope>
    <source>
        <strain evidence="2 3">KHI28</strain>
    </source>
</reference>
<evidence type="ECO:0000313" key="2">
    <source>
        <dbReference type="EMBL" id="QEC80308.1"/>
    </source>
</evidence>
<evidence type="ECO:0008006" key="4">
    <source>
        <dbReference type="Google" id="ProtNLM"/>
    </source>
</evidence>
<gene>
    <name evidence="2" type="ORF">FSB76_31735</name>
</gene>
<dbReference type="AlphaFoldDB" id="A0A5B8WEU1"/>
<dbReference type="Proteomes" id="UP000321362">
    <property type="component" value="Chromosome"/>
</dbReference>
<accession>A0A5B8WEU1</accession>
<sequence>MIIYGTKATHRKTDFIADACPACGTGNVMQMNVFQRYAHVYWIPFFPIGKTGVSQCTNCQQVLKFDQMTPSLKMSYYNIKKHTAIPVWTFSGVFIIALIAVGVTISSRQTAKKVSNMITSLKKDDILQVKLKDNAYTLIKVNRVVGDSIYCVTNKYQTNLESGIDDLKSKEFETEEDGMSIADLKAMDKKEQILDIERN</sequence>
<keyword evidence="1" id="KW-0812">Transmembrane</keyword>
<feature type="transmembrane region" description="Helical" evidence="1">
    <location>
        <begin position="85"/>
        <end position="105"/>
    </location>
</feature>
<evidence type="ECO:0000256" key="1">
    <source>
        <dbReference type="SAM" id="Phobius"/>
    </source>
</evidence>
<evidence type="ECO:0000313" key="3">
    <source>
        <dbReference type="Proteomes" id="UP000321362"/>
    </source>
</evidence>
<name>A0A5B8WEU1_9SPHI</name>
<dbReference type="RefSeq" id="WP_147060730.1">
    <property type="nucleotide sequence ID" value="NZ_CP042437.1"/>
</dbReference>
<dbReference type="KEGG" id="mgk:FSB76_31735"/>
<dbReference type="EMBL" id="CP042437">
    <property type="protein sequence ID" value="QEC80308.1"/>
    <property type="molecule type" value="Genomic_DNA"/>
</dbReference>
<keyword evidence="1" id="KW-0472">Membrane</keyword>
<keyword evidence="1" id="KW-1133">Transmembrane helix</keyword>
<proteinExistence type="predicted"/>
<organism evidence="2 3">
    <name type="scientific">Mucilaginibacter ginsenosidivorax</name>
    <dbReference type="NCBI Taxonomy" id="862126"/>
    <lineage>
        <taxon>Bacteria</taxon>
        <taxon>Pseudomonadati</taxon>
        <taxon>Bacteroidota</taxon>
        <taxon>Sphingobacteriia</taxon>
        <taxon>Sphingobacteriales</taxon>
        <taxon>Sphingobacteriaceae</taxon>
        <taxon>Mucilaginibacter</taxon>
    </lineage>
</organism>